<evidence type="ECO:0000256" key="7">
    <source>
        <dbReference type="PROSITE-ProRule" id="PRU00089"/>
    </source>
</evidence>
<dbReference type="EMBL" id="WVUK01000056">
    <property type="protein sequence ID" value="KAF7492311.1"/>
    <property type="molecule type" value="Genomic_DNA"/>
</dbReference>
<dbReference type="GO" id="GO:0000981">
    <property type="term" value="F:DNA-binding transcription factor activity, RNA polymerase II-specific"/>
    <property type="evidence" value="ECO:0007669"/>
    <property type="project" value="TreeGrafter"/>
</dbReference>
<dbReference type="PROSITE" id="PS00657">
    <property type="entry name" value="FORK_HEAD_1"/>
    <property type="match status" value="1"/>
</dbReference>
<reference evidence="12" key="1">
    <citation type="journal article" date="2020" name="PLoS Negl. Trop. Dis.">
        <title>High-quality nuclear genome for Sarcoptes scabiei-A critical resource for a neglected parasite.</title>
        <authorList>
            <person name="Korhonen P.K."/>
            <person name="Gasser R.B."/>
            <person name="Ma G."/>
            <person name="Wang T."/>
            <person name="Stroehlein A.J."/>
            <person name="Young N.D."/>
            <person name="Ang C.S."/>
            <person name="Fernando D.D."/>
            <person name="Lu H.C."/>
            <person name="Taylor S."/>
            <person name="Reynolds S.L."/>
            <person name="Mofiz E."/>
            <person name="Najaraj S.H."/>
            <person name="Gowda H."/>
            <person name="Madugundu A."/>
            <person name="Renuse S."/>
            <person name="Holt D."/>
            <person name="Pandey A."/>
            <person name="Papenfuss A.T."/>
            <person name="Fischer K."/>
        </authorList>
    </citation>
    <scope>NUCLEOTIDE SEQUENCE [LARGE SCALE GENOMIC DNA]</scope>
</reference>
<dbReference type="SUPFAM" id="SSF46785">
    <property type="entry name" value="Winged helix' DNA-binding domain"/>
    <property type="match status" value="1"/>
</dbReference>
<feature type="compositionally biased region" description="Low complexity" evidence="8">
    <location>
        <begin position="75"/>
        <end position="85"/>
    </location>
</feature>
<evidence type="ECO:0000313" key="12">
    <source>
        <dbReference type="Proteomes" id="UP000070412"/>
    </source>
</evidence>
<dbReference type="PRINTS" id="PR00053">
    <property type="entry name" value="FORKHEAD"/>
</dbReference>
<dbReference type="EnsemblMetazoa" id="SSS_8162s_mrna">
    <property type="protein sequence ID" value="KAF7492311.1"/>
    <property type="gene ID" value="SSS_8162"/>
</dbReference>
<reference evidence="11" key="3">
    <citation type="submission" date="2022-06" db="UniProtKB">
        <authorList>
            <consortium name="EnsemblMetazoa"/>
        </authorList>
    </citation>
    <scope>IDENTIFICATION</scope>
</reference>
<feature type="domain" description="Fork-head" evidence="9">
    <location>
        <begin position="311"/>
        <end position="407"/>
    </location>
</feature>
<evidence type="ECO:0000256" key="5">
    <source>
        <dbReference type="ARBA" id="ARBA00023242"/>
    </source>
</evidence>
<feature type="compositionally biased region" description="Low complexity" evidence="8">
    <location>
        <begin position="187"/>
        <end position="197"/>
    </location>
</feature>
<dbReference type="OrthoDB" id="9926427at2759"/>
<dbReference type="GO" id="GO:0000978">
    <property type="term" value="F:RNA polymerase II cis-regulatory region sequence-specific DNA binding"/>
    <property type="evidence" value="ECO:0007669"/>
    <property type="project" value="TreeGrafter"/>
</dbReference>
<dbReference type="Pfam" id="PF00250">
    <property type="entry name" value="Forkhead"/>
    <property type="match status" value="1"/>
</dbReference>
<evidence type="ECO:0000256" key="2">
    <source>
        <dbReference type="ARBA" id="ARBA00022782"/>
    </source>
</evidence>
<evidence type="ECO:0000256" key="6">
    <source>
        <dbReference type="ARBA" id="ARBA00034872"/>
    </source>
</evidence>
<keyword evidence="3" id="KW-0832">Ubl conjugation</keyword>
<dbReference type="SMART" id="SM00339">
    <property type="entry name" value="FH"/>
    <property type="match status" value="1"/>
</dbReference>
<proteinExistence type="predicted"/>
<dbReference type="Proteomes" id="UP000070412">
    <property type="component" value="Unassembled WGS sequence"/>
</dbReference>
<protein>
    <recommendedName>
        <fullName evidence="6">Forkhead box protein L2</fullName>
    </recommendedName>
</protein>
<feature type="DNA-binding region" description="Fork-head" evidence="7">
    <location>
        <begin position="311"/>
        <end position="407"/>
    </location>
</feature>
<dbReference type="PROSITE" id="PS00658">
    <property type="entry name" value="FORK_HEAD_2"/>
    <property type="match status" value="1"/>
</dbReference>
<evidence type="ECO:0000256" key="4">
    <source>
        <dbReference type="ARBA" id="ARBA00023125"/>
    </source>
</evidence>
<feature type="compositionally biased region" description="Polar residues" evidence="8">
    <location>
        <begin position="55"/>
        <end position="67"/>
    </location>
</feature>
<accession>A0A834R921</accession>
<dbReference type="InterPro" id="IPR036388">
    <property type="entry name" value="WH-like_DNA-bd_sf"/>
</dbReference>
<evidence type="ECO:0000256" key="1">
    <source>
        <dbReference type="ARBA" id="ARBA00022499"/>
    </source>
</evidence>
<sequence>MNEMRLLSTINKDHSTRPTITVTSDSIDTETGGNLSKFTLIETVLNGNNFQSPSDFRSSVGSPSNGNEFELIRNPTAPTSSSSPSLVFGFDSDTRTEAPSSTLSLTNSTLLSAYESFPLQQQQQRLSKSSDDFLSFDNKVKNCSSFISSDLDLHSHSEVNRIDHQQQQHHHHNQNDHRRSQDAVQPSSSASNQSSAAMIDSTGSNPKTIQRSQTHRRESSNEESNIIRTSVIYQNISESNSIATTSSTSVNKLSFKLPNLLHHNPNHHQHPSDRAQHRLESISNAKASDPLPSDFEKIAISQDLKGDENTRPQYSYVALITMAINSTEEKRLPLSGIYEYIQKHFPYFKKSNKGWQNSIRHNLSLNDCFLKIPREVTDSSQRKGNLWEVNPAYANMFENGNYKRRKKIKKNSHSKKSKRYQPFDAKYHHLPRSSQSTVANVLDHRQRSHINTNSIIAHSIGGNQMGLASFASINSNGPDGNNSRRFFNNYQNCNPIAHPIPNTALPDYSWPITSLSPYSFVGTNSNTIQCQNNIANSSLTLALPGSNLTHPTTSTSTIAGATFDVTMSRPSTHPISIFDNSGMLNPLHRYNQY</sequence>
<dbReference type="InterPro" id="IPR018122">
    <property type="entry name" value="TF_fork_head_CS_1"/>
</dbReference>
<dbReference type="GO" id="GO:0005634">
    <property type="term" value="C:nucleus"/>
    <property type="evidence" value="ECO:0007669"/>
    <property type="project" value="UniProtKB-SubCell"/>
</dbReference>
<dbReference type="InterPro" id="IPR036390">
    <property type="entry name" value="WH_DNA-bd_sf"/>
</dbReference>
<reference evidence="10" key="2">
    <citation type="submission" date="2020-01" db="EMBL/GenBank/DDBJ databases">
        <authorList>
            <person name="Korhonen P.K.K."/>
            <person name="Guangxu M.G."/>
            <person name="Wang T.W."/>
            <person name="Stroehlein A.J.S."/>
            <person name="Young N.D."/>
            <person name="Ang C.-S.A."/>
            <person name="Fernando D.W.F."/>
            <person name="Lu H.L."/>
            <person name="Taylor S.T."/>
            <person name="Ehtesham M.E.M."/>
            <person name="Najaraj S.H.N."/>
            <person name="Harsha G.H.G."/>
            <person name="Madugundu A.M."/>
            <person name="Renuse S.R."/>
            <person name="Holt D.H."/>
            <person name="Pandey A.P."/>
            <person name="Papenfuss A.P."/>
            <person name="Gasser R.B.G."/>
            <person name="Fischer K.F."/>
        </authorList>
    </citation>
    <scope>NUCLEOTIDE SEQUENCE</scope>
    <source>
        <strain evidence="10">SSS_KF_BRIS2020</strain>
    </source>
</reference>
<keyword evidence="5 7" id="KW-0539">Nucleus</keyword>
<name>A0A834R921_SARSC</name>
<dbReference type="InterPro" id="IPR001766">
    <property type="entry name" value="Fork_head_dom"/>
</dbReference>
<feature type="compositionally biased region" description="Polar residues" evidence="8">
    <location>
        <begin position="201"/>
        <end position="212"/>
    </location>
</feature>
<feature type="region of interest" description="Disordered" evidence="8">
    <location>
        <begin position="163"/>
        <end position="226"/>
    </location>
</feature>
<organism evidence="10">
    <name type="scientific">Sarcoptes scabiei</name>
    <name type="common">Itch mite</name>
    <name type="synonym">Acarus scabiei</name>
    <dbReference type="NCBI Taxonomy" id="52283"/>
    <lineage>
        <taxon>Eukaryota</taxon>
        <taxon>Metazoa</taxon>
        <taxon>Ecdysozoa</taxon>
        <taxon>Arthropoda</taxon>
        <taxon>Chelicerata</taxon>
        <taxon>Arachnida</taxon>
        <taxon>Acari</taxon>
        <taxon>Acariformes</taxon>
        <taxon>Sarcoptiformes</taxon>
        <taxon>Astigmata</taxon>
        <taxon>Psoroptidia</taxon>
        <taxon>Sarcoptoidea</taxon>
        <taxon>Sarcoptidae</taxon>
        <taxon>Sarcoptinae</taxon>
        <taxon>Sarcoptes</taxon>
    </lineage>
</organism>
<evidence type="ECO:0000256" key="3">
    <source>
        <dbReference type="ARBA" id="ARBA00022843"/>
    </source>
</evidence>
<keyword evidence="4 7" id="KW-0238">DNA-binding</keyword>
<dbReference type="InterPro" id="IPR030456">
    <property type="entry name" value="TF_fork_head_CS_2"/>
</dbReference>
<dbReference type="PROSITE" id="PS50039">
    <property type="entry name" value="FORK_HEAD_3"/>
    <property type="match status" value="1"/>
</dbReference>
<keyword evidence="1" id="KW-1017">Isopeptide bond</keyword>
<keyword evidence="12" id="KW-1185">Reference proteome</keyword>
<evidence type="ECO:0000256" key="8">
    <source>
        <dbReference type="SAM" id="MobiDB-lite"/>
    </source>
</evidence>
<dbReference type="AlphaFoldDB" id="A0A834R921"/>
<feature type="region of interest" description="Disordered" evidence="8">
    <location>
        <begin position="55"/>
        <end position="101"/>
    </location>
</feature>
<keyword evidence="2" id="KW-0221">Differentiation</keyword>
<gene>
    <name evidence="10" type="ORF">SSS_8162</name>
</gene>
<evidence type="ECO:0000313" key="11">
    <source>
        <dbReference type="EnsemblMetazoa" id="KAF7492311.1"/>
    </source>
</evidence>
<dbReference type="FunFam" id="1.10.10.10:FF:000598">
    <property type="entry name" value="forkhead box protein I1 isoform X2"/>
    <property type="match status" value="1"/>
</dbReference>
<evidence type="ECO:0000313" key="10">
    <source>
        <dbReference type="EMBL" id="KAF7492311.1"/>
    </source>
</evidence>
<dbReference type="PANTHER" id="PTHR11829">
    <property type="entry name" value="FORKHEAD BOX PROTEIN"/>
    <property type="match status" value="1"/>
</dbReference>
<dbReference type="GO" id="GO:0030154">
    <property type="term" value="P:cell differentiation"/>
    <property type="evidence" value="ECO:0007669"/>
    <property type="project" value="UniProtKB-KW"/>
</dbReference>
<dbReference type="PANTHER" id="PTHR11829:SF411">
    <property type="entry name" value="FORKHEAD BOX PROTEIN L2"/>
    <property type="match status" value="1"/>
</dbReference>
<dbReference type="InterPro" id="IPR050211">
    <property type="entry name" value="FOX_domain-containing"/>
</dbReference>
<dbReference type="GO" id="GO:0009653">
    <property type="term" value="P:anatomical structure morphogenesis"/>
    <property type="evidence" value="ECO:0007669"/>
    <property type="project" value="TreeGrafter"/>
</dbReference>
<evidence type="ECO:0000259" key="9">
    <source>
        <dbReference type="PROSITE" id="PS50039"/>
    </source>
</evidence>
<comment type="subcellular location">
    <subcellularLocation>
        <location evidence="7">Nucleus</location>
    </subcellularLocation>
</comment>
<dbReference type="Gene3D" id="1.10.10.10">
    <property type="entry name" value="Winged helix-like DNA-binding domain superfamily/Winged helix DNA-binding domain"/>
    <property type="match status" value="1"/>
</dbReference>